<evidence type="ECO:0000313" key="2">
    <source>
        <dbReference type="EMBL" id="EEW51991.1"/>
    </source>
</evidence>
<keyword evidence="3" id="KW-1185">Reference proteome</keyword>
<dbReference type="SUPFAM" id="SSF56281">
    <property type="entry name" value="Metallo-hydrolase/oxidoreductase"/>
    <property type="match status" value="1"/>
</dbReference>
<proteinExistence type="predicted"/>
<name>C8PB42_9LACO</name>
<dbReference type="Pfam" id="PF12706">
    <property type="entry name" value="Lactamase_B_2"/>
    <property type="match status" value="1"/>
</dbReference>
<organism evidence="2 3">
    <name type="scientific">Lactobacillus iners DSM 13335</name>
    <dbReference type="NCBI Taxonomy" id="525328"/>
    <lineage>
        <taxon>Bacteria</taxon>
        <taxon>Bacillati</taxon>
        <taxon>Bacillota</taxon>
        <taxon>Bacilli</taxon>
        <taxon>Lactobacillales</taxon>
        <taxon>Lactobacillaceae</taxon>
        <taxon>Lactobacillus</taxon>
    </lineage>
</organism>
<dbReference type="AlphaFoldDB" id="C8PB42"/>
<dbReference type="SMART" id="SM00849">
    <property type="entry name" value="Lactamase_B"/>
    <property type="match status" value="1"/>
</dbReference>
<protein>
    <submittedName>
        <fullName evidence="2">Metallo-beta-lactamase domain protein</fullName>
    </submittedName>
</protein>
<reference evidence="2 3" key="1">
    <citation type="submission" date="2009-09" db="EMBL/GenBank/DDBJ databases">
        <authorList>
            <person name="Qin X."/>
            <person name="Bachman B."/>
            <person name="Battles P."/>
            <person name="Bell A."/>
            <person name="Bess C."/>
            <person name="Bickham C."/>
            <person name="Chaboub L."/>
            <person name="Chen D."/>
            <person name="Coyle M."/>
            <person name="Deiros D.R."/>
            <person name="Dinh H."/>
            <person name="Forbes L."/>
            <person name="Fowler G."/>
            <person name="Francisco L."/>
            <person name="Fu Q."/>
            <person name="Gubbala S."/>
            <person name="Hale W."/>
            <person name="Han Y."/>
            <person name="Hemphill L."/>
            <person name="Highlander S.K."/>
            <person name="Hirani K."/>
            <person name="Hogues M."/>
            <person name="Jackson L."/>
            <person name="Jakkamsetti A."/>
            <person name="Javaid M."/>
            <person name="Jiang H."/>
            <person name="Korchina V."/>
            <person name="Kovar C."/>
            <person name="Lara F."/>
            <person name="Lee S."/>
            <person name="Mata R."/>
            <person name="Mathew T."/>
            <person name="Moen C."/>
            <person name="Morales K."/>
            <person name="Munidasa M."/>
            <person name="Nazareth L."/>
            <person name="Ngo R."/>
            <person name="Nguyen L."/>
            <person name="Okwuonu G."/>
            <person name="Ongeri F."/>
            <person name="Patil S."/>
            <person name="Petrosino J."/>
            <person name="Pham C."/>
            <person name="Pham P."/>
            <person name="Pu L.-L."/>
            <person name="Puazo M."/>
            <person name="Raj R."/>
            <person name="Reid J."/>
            <person name="Rouhana J."/>
            <person name="Saada N."/>
            <person name="Shang Y."/>
            <person name="Simmons D."/>
            <person name="Thornton R."/>
            <person name="Warren J."/>
            <person name="Weissenberger G."/>
            <person name="Zhang J."/>
            <person name="Zhang L."/>
            <person name="Zhou C."/>
            <person name="Zhu D."/>
            <person name="Muzny D."/>
            <person name="Worley K."/>
            <person name="Gibbs R."/>
        </authorList>
    </citation>
    <scope>NUCLEOTIDE SEQUENCE [LARGE SCALE GENOMIC DNA]</scope>
    <source>
        <strain evidence="2 3">DSM 13335</strain>
    </source>
</reference>
<dbReference type="InterPro" id="IPR001279">
    <property type="entry name" value="Metallo-B-lactamas"/>
</dbReference>
<accession>C8PB42</accession>
<dbReference type="Gene3D" id="3.60.15.10">
    <property type="entry name" value="Ribonuclease Z/Hydroxyacylglutathione hydrolase-like"/>
    <property type="match status" value="1"/>
</dbReference>
<evidence type="ECO:0000313" key="3">
    <source>
        <dbReference type="Proteomes" id="UP000004115"/>
    </source>
</evidence>
<evidence type="ECO:0000259" key="1">
    <source>
        <dbReference type="SMART" id="SM00849"/>
    </source>
</evidence>
<dbReference type="PANTHER" id="PTHR47619">
    <property type="entry name" value="METALLO-HYDROLASE YYCJ-RELATED"/>
    <property type="match status" value="1"/>
</dbReference>
<sequence>MKGKFLKLRISILSSGSAGNTTLIESEHHKVLLDAGLSGKKIANLLAQRGVDIKDIDMVFLSHDHTDHSGGLGVLMRRYSQLNAYANEGTWKYLQESNKIGKIPKEQINIFAPETTKIFDDLEVHSFATSHDAAEPQYYVFCSGGKRFACLTDTGYVSSSVKMQIEAADAYLMEFNYDDMMLRNGPYSWSLKQRILSDVGHLSNEQAVEALGDVVSRETKYIFLAHISQHNNDQLLVKKSALQLFEQRDADVDSDVQFMTTAPMKPSKFIEL</sequence>
<gene>
    <name evidence="2" type="ORF">HMPREF0520_0312</name>
</gene>
<dbReference type="PANTHER" id="PTHR47619:SF1">
    <property type="entry name" value="EXODEOXYRIBONUCLEASE WALJ"/>
    <property type="match status" value="1"/>
</dbReference>
<dbReference type="HOGENOM" id="CLU_073253_0_0_9"/>
<feature type="domain" description="Metallo-beta-lactamase" evidence="1">
    <location>
        <begin position="18"/>
        <end position="226"/>
    </location>
</feature>
<dbReference type="InterPro" id="IPR036866">
    <property type="entry name" value="RibonucZ/Hydroxyglut_hydro"/>
</dbReference>
<dbReference type="PATRIC" id="fig|525328.13.peg.381"/>
<dbReference type="Proteomes" id="UP000004115">
    <property type="component" value="Unassembled WGS sequence"/>
</dbReference>
<comment type="caution">
    <text evidence="2">The sequence shown here is derived from an EMBL/GenBank/DDBJ whole genome shotgun (WGS) entry which is preliminary data.</text>
</comment>
<dbReference type="InterPro" id="IPR052533">
    <property type="entry name" value="WalJ/YycJ-like"/>
</dbReference>
<dbReference type="EMBL" id="ACLN01000004">
    <property type="protein sequence ID" value="EEW51991.1"/>
    <property type="molecule type" value="Genomic_DNA"/>
</dbReference>